<protein>
    <recommendedName>
        <fullName evidence="2">dihydrolipoyllysine-residue succinyltransferase</fullName>
        <ecNumber evidence="2">2.3.1.61</ecNumber>
    </recommendedName>
</protein>
<dbReference type="InterPro" id="IPR009014">
    <property type="entry name" value="Transketo_C/PFOR_II"/>
</dbReference>
<keyword evidence="4" id="KW-0560">Oxidoreductase</keyword>
<evidence type="ECO:0000256" key="6">
    <source>
        <dbReference type="ARBA" id="ARBA00051911"/>
    </source>
</evidence>
<dbReference type="InterPro" id="IPR029061">
    <property type="entry name" value="THDP-binding"/>
</dbReference>
<comment type="catalytic activity">
    <reaction evidence="6">
        <text>N(6)-[(R)-lipoyl]-L-lysyl-[protein] + 2-oxoglutarate + H(+) = N(6)-[(R)-S(8)-succinyldihydrolipoyl]-L-lysyl-[protein] + CO2</text>
        <dbReference type="Rhea" id="RHEA:12188"/>
        <dbReference type="Rhea" id="RHEA-COMP:10474"/>
        <dbReference type="Rhea" id="RHEA-COMP:20092"/>
        <dbReference type="ChEBI" id="CHEBI:15378"/>
        <dbReference type="ChEBI" id="CHEBI:16526"/>
        <dbReference type="ChEBI" id="CHEBI:16810"/>
        <dbReference type="ChEBI" id="CHEBI:83099"/>
        <dbReference type="ChEBI" id="CHEBI:83120"/>
        <dbReference type="EC" id="1.2.4.2"/>
    </reaction>
</comment>
<comment type="cofactor">
    <cofactor evidence="1">
        <name>thiamine diphosphate</name>
        <dbReference type="ChEBI" id="CHEBI:58937"/>
    </cofactor>
</comment>
<evidence type="ECO:0000256" key="2">
    <source>
        <dbReference type="ARBA" id="ARBA00012945"/>
    </source>
</evidence>
<dbReference type="SUPFAM" id="SSF52922">
    <property type="entry name" value="TK C-terminal domain-like"/>
    <property type="match status" value="1"/>
</dbReference>
<dbReference type="SUPFAM" id="SSF52518">
    <property type="entry name" value="Thiamin diphosphate-binding fold (THDP-binding)"/>
    <property type="match status" value="2"/>
</dbReference>
<evidence type="ECO:0000313" key="10">
    <source>
        <dbReference type="Proteomes" id="UP001429745"/>
    </source>
</evidence>
<dbReference type="Gene3D" id="3.40.50.920">
    <property type="match status" value="1"/>
</dbReference>
<dbReference type="Pfam" id="PF00676">
    <property type="entry name" value="E1_dh"/>
    <property type="match status" value="1"/>
</dbReference>
<dbReference type="Pfam" id="PF02779">
    <property type="entry name" value="Transket_pyr"/>
    <property type="match status" value="1"/>
</dbReference>
<evidence type="ECO:0000256" key="1">
    <source>
        <dbReference type="ARBA" id="ARBA00001964"/>
    </source>
</evidence>
<dbReference type="InterPro" id="IPR033248">
    <property type="entry name" value="Transketolase_C"/>
</dbReference>
<keyword evidence="3" id="KW-0816">Tricarboxylic acid cycle</keyword>
<evidence type="ECO:0000256" key="5">
    <source>
        <dbReference type="ARBA" id="ARBA00023052"/>
    </source>
</evidence>
<dbReference type="Pfam" id="PF02780">
    <property type="entry name" value="Transketolase_C"/>
    <property type="match status" value="1"/>
</dbReference>
<feature type="region of interest" description="Disordered" evidence="7">
    <location>
        <begin position="348"/>
        <end position="395"/>
    </location>
</feature>
<keyword evidence="10" id="KW-1185">Reference proteome</keyword>
<dbReference type="PANTHER" id="PTHR43257">
    <property type="entry name" value="PYRUVATE DEHYDROGENASE E1 COMPONENT BETA SUBUNIT"/>
    <property type="match status" value="1"/>
</dbReference>
<dbReference type="PANTHER" id="PTHR43257:SF2">
    <property type="entry name" value="PYRUVATE DEHYDROGENASE E1 COMPONENT SUBUNIT BETA"/>
    <property type="match status" value="1"/>
</dbReference>
<organism evidence="9 10">
    <name type="scientific">Microbacterium salsuginis</name>
    <dbReference type="NCBI Taxonomy" id="2722803"/>
    <lineage>
        <taxon>Bacteria</taxon>
        <taxon>Bacillati</taxon>
        <taxon>Actinomycetota</taxon>
        <taxon>Actinomycetes</taxon>
        <taxon>Micrococcales</taxon>
        <taxon>Microbacteriaceae</taxon>
        <taxon>Microbacterium</taxon>
    </lineage>
</organism>
<evidence type="ECO:0000256" key="7">
    <source>
        <dbReference type="SAM" id="MobiDB-lite"/>
    </source>
</evidence>
<dbReference type="CDD" id="cd02000">
    <property type="entry name" value="TPP_E1_PDC_ADC_BCADC"/>
    <property type="match status" value="1"/>
</dbReference>
<dbReference type="RefSeq" id="WP_168911127.1">
    <property type="nucleotide sequence ID" value="NZ_JABACI010000001.1"/>
</dbReference>
<gene>
    <name evidence="9" type="ORF">HF576_02125</name>
</gene>
<sequence length="729" mass="78453">MARRRVLETEVPWIELTTTASDWKRADPALLATMLGEMHLIRAFEESVLDLAGANLVHGPAHSSIGQEGGAVGSIVSLRSQDAVNGSHRGHHQFLAKAITHVSGGSLALDALVTADMQTLLQRTLAEILGLAQGFSGGRGGSMHLQWLEAGALGTNAIVGGGAPIATGTAWAQKHSGTTDVSINYFGDGASQIGSVLESMNLAAAWKLPVMYFIENNLYAVSTHADEVTADPRFSVRGQGFGIPSWRVDGMDPLAVHLATQEALERMRAGEGAAIIEAQVYRFFHQNGPYPGSAFGYRTKDEEASWRARDPLERVATEMKKLSLLSETETAAVREQAQAAMADAVGALTEDDPDNPGRRRIRPELWPDPSVVDTGIRGDASELAGSDTRDPAEHGGAWRETKFVDAVAATMDRRMETDSRIVVLGEDVHRLNGGTNGATKGLAKKYGPERVVGTPISENGFFGLAGGMALDGRFRPIVEFMYPDFMWVAADQVFNQIGKARHMFGDNNTVPLVLRTKVAMGSGYGSQHLMDPAGIFATSAGWRIVAPSNAADYVGLMNAALALEDPVLVIEHVDLYGLPDRVPDGDLDYVIPPGSAAIRREGAGVTVLAYLSMVGHALEAVEQTDVDAEVIDLRWLDRASIDWETIGESIKKTNNVLIVEQGARGTSYGAWLSDEIQRRYFDWLDQPIERVTGGEASPSISKVLERAAIARTEEVVAGLERVRAAWGGR</sequence>
<name>A0ABX1K6I9_9MICO</name>
<dbReference type="EMBL" id="JABACI010000001">
    <property type="protein sequence ID" value="NLP82636.1"/>
    <property type="molecule type" value="Genomic_DNA"/>
</dbReference>
<evidence type="ECO:0000259" key="8">
    <source>
        <dbReference type="SMART" id="SM00861"/>
    </source>
</evidence>
<dbReference type="EC" id="2.3.1.61" evidence="2"/>
<dbReference type="Gene3D" id="3.40.50.970">
    <property type="match status" value="2"/>
</dbReference>
<evidence type="ECO:0000313" key="9">
    <source>
        <dbReference type="EMBL" id="NLP82636.1"/>
    </source>
</evidence>
<dbReference type="InterPro" id="IPR001017">
    <property type="entry name" value="DH_E1"/>
</dbReference>
<reference evidence="9 10" key="1">
    <citation type="submission" date="2020-04" db="EMBL/GenBank/DDBJ databases">
        <title>CFH 90308 Microbacterium sp.</title>
        <authorList>
            <person name="Nie G."/>
            <person name="Ming H."/>
            <person name="Xia T."/>
        </authorList>
    </citation>
    <scope>NUCLEOTIDE SEQUENCE [LARGE SCALE GENOMIC DNA]</scope>
    <source>
        <strain evidence="9 10">CFH 90308</strain>
    </source>
</reference>
<keyword evidence="5" id="KW-0786">Thiamine pyrophosphate</keyword>
<accession>A0ABX1K6I9</accession>
<proteinExistence type="predicted"/>
<feature type="domain" description="Transketolase-like pyrimidine-binding" evidence="8">
    <location>
        <begin position="401"/>
        <end position="578"/>
    </location>
</feature>
<evidence type="ECO:0000256" key="4">
    <source>
        <dbReference type="ARBA" id="ARBA00023002"/>
    </source>
</evidence>
<dbReference type="SMART" id="SM00861">
    <property type="entry name" value="Transket_pyr"/>
    <property type="match status" value="1"/>
</dbReference>
<evidence type="ECO:0000256" key="3">
    <source>
        <dbReference type="ARBA" id="ARBA00022532"/>
    </source>
</evidence>
<comment type="caution">
    <text evidence="9">The sequence shown here is derived from an EMBL/GenBank/DDBJ whole genome shotgun (WGS) entry which is preliminary data.</text>
</comment>
<dbReference type="Proteomes" id="UP001429745">
    <property type="component" value="Unassembled WGS sequence"/>
</dbReference>
<dbReference type="CDD" id="cd07036">
    <property type="entry name" value="TPP_PYR_E1-PDHc-beta_like"/>
    <property type="match status" value="1"/>
</dbReference>
<dbReference type="InterPro" id="IPR005475">
    <property type="entry name" value="Transketolase-like_Pyr-bd"/>
</dbReference>